<dbReference type="Gene3D" id="1.20.1260.10">
    <property type="match status" value="1"/>
</dbReference>
<evidence type="ECO:0000313" key="2">
    <source>
        <dbReference type="EMBL" id="SMC66397.1"/>
    </source>
</evidence>
<sequence length="150" mass="16644">MEHKACIEALNDLIKINNDRIEGYQRAINELPDGQDTDLKALFTGMVSESNGYKRELQQLVTEYGGETADGTTASGALYRAWMDVKALFTGGDRKTILSNCEAGEDAAQKAYKTALDDENIMTKTKDLIYQQKSSMRTSHDKIKALRDAA</sequence>
<dbReference type="STRING" id="1434700.SAMN06296427_105218"/>
<dbReference type="NCBIfam" id="TIGR02284">
    <property type="entry name" value="PA2169 family four-helix-bundle protein"/>
    <property type="match status" value="1"/>
</dbReference>
<keyword evidence="3" id="KW-1185">Reference proteome</keyword>
<proteinExistence type="predicted"/>
<dbReference type="RefSeq" id="WP_084017419.1">
    <property type="nucleotide sequence ID" value="NZ_FWXS01000005.1"/>
</dbReference>
<dbReference type="EMBL" id="FWXS01000005">
    <property type="protein sequence ID" value="SMC66397.1"/>
    <property type="molecule type" value="Genomic_DNA"/>
</dbReference>
<dbReference type="InterPro" id="IPR019052">
    <property type="entry name" value="DUF2383"/>
</dbReference>
<dbReference type="Pfam" id="PF09537">
    <property type="entry name" value="DUF2383"/>
    <property type="match status" value="1"/>
</dbReference>
<dbReference type="InterPro" id="IPR012347">
    <property type="entry name" value="Ferritin-like"/>
</dbReference>
<dbReference type="SUPFAM" id="SSF47240">
    <property type="entry name" value="Ferritin-like"/>
    <property type="match status" value="1"/>
</dbReference>
<evidence type="ECO:0000259" key="1">
    <source>
        <dbReference type="Pfam" id="PF09537"/>
    </source>
</evidence>
<dbReference type="OrthoDB" id="282393at2"/>
<organism evidence="2 3">
    <name type="scientific">Moheibacter sediminis</name>
    <dbReference type="NCBI Taxonomy" id="1434700"/>
    <lineage>
        <taxon>Bacteria</taxon>
        <taxon>Pseudomonadati</taxon>
        <taxon>Bacteroidota</taxon>
        <taxon>Flavobacteriia</taxon>
        <taxon>Flavobacteriales</taxon>
        <taxon>Weeksellaceae</taxon>
        <taxon>Moheibacter</taxon>
    </lineage>
</organism>
<accession>A0A1W2B072</accession>
<dbReference type="AlphaFoldDB" id="A0A1W2B072"/>
<dbReference type="InterPro" id="IPR011971">
    <property type="entry name" value="CHP02284"/>
</dbReference>
<dbReference type="PIRSF" id="PIRSF029477">
    <property type="entry name" value="UCP029477"/>
    <property type="match status" value="1"/>
</dbReference>
<dbReference type="InterPro" id="IPR016920">
    <property type="entry name" value="UCP029477"/>
</dbReference>
<dbReference type="InterPro" id="IPR009078">
    <property type="entry name" value="Ferritin-like_SF"/>
</dbReference>
<reference evidence="3" key="1">
    <citation type="submission" date="2017-04" db="EMBL/GenBank/DDBJ databases">
        <authorList>
            <person name="Varghese N."/>
            <person name="Submissions S."/>
        </authorList>
    </citation>
    <scope>NUCLEOTIDE SEQUENCE [LARGE SCALE GENOMIC DNA]</scope>
    <source>
        <strain evidence="3">CGMCC 1.12708</strain>
    </source>
</reference>
<dbReference type="Proteomes" id="UP000192393">
    <property type="component" value="Unassembled WGS sequence"/>
</dbReference>
<name>A0A1W2B072_9FLAO</name>
<evidence type="ECO:0000313" key="3">
    <source>
        <dbReference type="Proteomes" id="UP000192393"/>
    </source>
</evidence>
<feature type="domain" description="DUF2383" evidence="1">
    <location>
        <begin position="7"/>
        <end position="117"/>
    </location>
</feature>
<protein>
    <recommendedName>
        <fullName evidence="1">DUF2383 domain-containing protein</fullName>
    </recommendedName>
</protein>
<gene>
    <name evidence="2" type="ORF">SAMN06296427_105218</name>
</gene>